<sequence length="93" mass="10449">MSFEDARAALTSLSDVERRIAEGVLFGSATRSTETGSPRLAQFWRALAETVVDERDRRRELEDHARSVLEAELSESLGAEFDETRPEPPDVTR</sequence>
<dbReference type="AlphaFoldDB" id="A0A368VWW2"/>
<accession>A0A368VWW2</accession>
<keyword evidence="3" id="KW-1185">Reference proteome</keyword>
<feature type="region of interest" description="Disordered" evidence="1">
    <location>
        <begin position="70"/>
        <end position="93"/>
    </location>
</feature>
<dbReference type="Proteomes" id="UP000253495">
    <property type="component" value="Unassembled WGS sequence"/>
</dbReference>
<protein>
    <submittedName>
        <fullName evidence="2">Uncharacterized protein</fullName>
    </submittedName>
</protein>
<proteinExistence type="predicted"/>
<feature type="compositionally biased region" description="Low complexity" evidence="1">
    <location>
        <begin position="70"/>
        <end position="79"/>
    </location>
</feature>
<evidence type="ECO:0000313" key="2">
    <source>
        <dbReference type="EMBL" id="RCW45797.1"/>
    </source>
</evidence>
<evidence type="ECO:0000313" key="3">
    <source>
        <dbReference type="Proteomes" id="UP000253495"/>
    </source>
</evidence>
<dbReference type="RefSeq" id="WP_114451675.1">
    <property type="nucleotide sequence ID" value="NZ_QPJC01000002.1"/>
</dbReference>
<gene>
    <name evidence="2" type="ORF">DFQ14_10298</name>
</gene>
<name>A0A368VWW2_9ACTN</name>
<comment type="caution">
    <text evidence="2">The sequence shown here is derived from an EMBL/GenBank/DDBJ whole genome shotgun (WGS) entry which is preliminary data.</text>
</comment>
<dbReference type="EMBL" id="QPJC01000002">
    <property type="protein sequence ID" value="RCW45797.1"/>
    <property type="molecule type" value="Genomic_DNA"/>
</dbReference>
<evidence type="ECO:0000256" key="1">
    <source>
        <dbReference type="SAM" id="MobiDB-lite"/>
    </source>
</evidence>
<reference evidence="2 3" key="1">
    <citation type="submission" date="2018-07" db="EMBL/GenBank/DDBJ databases">
        <title>Genomic Encyclopedia of Type Strains, Phase III (KMG-III): the genomes of soil and plant-associated and newly described type strains.</title>
        <authorList>
            <person name="Whitman W."/>
        </authorList>
    </citation>
    <scope>NUCLEOTIDE SEQUENCE [LARGE SCALE GENOMIC DNA]</scope>
    <source>
        <strain evidence="2 3">CECT 8575</strain>
    </source>
</reference>
<organism evidence="2 3">
    <name type="scientific">Halopolyspora algeriensis</name>
    <dbReference type="NCBI Taxonomy" id="1500506"/>
    <lineage>
        <taxon>Bacteria</taxon>
        <taxon>Bacillati</taxon>
        <taxon>Actinomycetota</taxon>
        <taxon>Actinomycetes</taxon>
        <taxon>Actinomycetes incertae sedis</taxon>
        <taxon>Halopolyspora</taxon>
    </lineage>
</organism>
<feature type="compositionally biased region" description="Basic and acidic residues" evidence="1">
    <location>
        <begin position="82"/>
        <end position="93"/>
    </location>
</feature>